<feature type="domain" description="Immunoglobulin I-set" evidence="1">
    <location>
        <begin position="19"/>
        <end position="73"/>
    </location>
</feature>
<dbReference type="Proteomes" id="UP001529510">
    <property type="component" value="Unassembled WGS sequence"/>
</dbReference>
<evidence type="ECO:0000313" key="3">
    <source>
        <dbReference type="Proteomes" id="UP001529510"/>
    </source>
</evidence>
<dbReference type="InterPro" id="IPR036179">
    <property type="entry name" value="Ig-like_dom_sf"/>
</dbReference>
<evidence type="ECO:0000313" key="2">
    <source>
        <dbReference type="EMBL" id="KAL0184786.1"/>
    </source>
</evidence>
<reference evidence="2 3" key="1">
    <citation type="submission" date="2024-05" db="EMBL/GenBank/DDBJ databases">
        <title>Genome sequencing and assembly of Indian major carp, Cirrhinus mrigala (Hamilton, 1822).</title>
        <authorList>
            <person name="Mohindra V."/>
            <person name="Chowdhury L.M."/>
            <person name="Lal K."/>
            <person name="Jena J.K."/>
        </authorList>
    </citation>
    <scope>NUCLEOTIDE SEQUENCE [LARGE SCALE GENOMIC DNA]</scope>
    <source>
        <strain evidence="2">CM1030</strain>
        <tissue evidence="2">Blood</tissue>
    </source>
</reference>
<dbReference type="AlphaFoldDB" id="A0ABD0QI98"/>
<comment type="caution">
    <text evidence="2">The sequence shown here is derived from an EMBL/GenBank/DDBJ whole genome shotgun (WGS) entry which is preliminary data.</text>
</comment>
<feature type="non-terminal residue" evidence="2">
    <location>
        <position position="77"/>
    </location>
</feature>
<protein>
    <recommendedName>
        <fullName evidence="1">Immunoglobulin I-set domain-containing protein</fullName>
    </recommendedName>
</protein>
<dbReference type="Pfam" id="PF07679">
    <property type="entry name" value="I-set"/>
    <property type="match status" value="1"/>
</dbReference>
<name>A0ABD0QI98_CIRMR</name>
<dbReference type="SUPFAM" id="SSF48726">
    <property type="entry name" value="Immunoglobulin"/>
    <property type="match status" value="1"/>
</dbReference>
<evidence type="ECO:0000259" key="1">
    <source>
        <dbReference type="Pfam" id="PF07679"/>
    </source>
</evidence>
<proteinExistence type="predicted"/>
<dbReference type="EMBL" id="JAMKFB020000009">
    <property type="protein sequence ID" value="KAL0184786.1"/>
    <property type="molecule type" value="Genomic_DNA"/>
</dbReference>
<sequence length="77" mass="8539">MSCLTTPLFIVPIERKIPPSFTKKPSAPIEDTEGKMVKIEGRVAGSQPLTVNWYKDGTEIFTSDCYDITFKSSLAVL</sequence>
<keyword evidence="3" id="KW-1185">Reference proteome</keyword>
<dbReference type="InterPro" id="IPR013098">
    <property type="entry name" value="Ig_I-set"/>
</dbReference>
<accession>A0ABD0QI98</accession>
<organism evidence="2 3">
    <name type="scientific">Cirrhinus mrigala</name>
    <name type="common">Mrigala</name>
    <dbReference type="NCBI Taxonomy" id="683832"/>
    <lineage>
        <taxon>Eukaryota</taxon>
        <taxon>Metazoa</taxon>
        <taxon>Chordata</taxon>
        <taxon>Craniata</taxon>
        <taxon>Vertebrata</taxon>
        <taxon>Euteleostomi</taxon>
        <taxon>Actinopterygii</taxon>
        <taxon>Neopterygii</taxon>
        <taxon>Teleostei</taxon>
        <taxon>Ostariophysi</taxon>
        <taxon>Cypriniformes</taxon>
        <taxon>Cyprinidae</taxon>
        <taxon>Labeoninae</taxon>
        <taxon>Labeonini</taxon>
        <taxon>Cirrhinus</taxon>
    </lineage>
</organism>
<dbReference type="InterPro" id="IPR013783">
    <property type="entry name" value="Ig-like_fold"/>
</dbReference>
<dbReference type="Gene3D" id="2.60.40.10">
    <property type="entry name" value="Immunoglobulins"/>
    <property type="match status" value="1"/>
</dbReference>
<gene>
    <name evidence="2" type="ORF">M9458_020482</name>
</gene>